<proteinExistence type="predicted"/>
<dbReference type="PANTHER" id="PTHR35560">
    <property type="entry name" value="BLL0132 PROTEIN"/>
    <property type="match status" value="1"/>
</dbReference>
<protein>
    <submittedName>
        <fullName evidence="1">Alpha/beta hydrolase</fullName>
    </submittedName>
</protein>
<dbReference type="RefSeq" id="WP_127008720.1">
    <property type="nucleotide sequence ID" value="NZ_JBPFKZ010000020.1"/>
</dbReference>
<gene>
    <name evidence="1" type="ORF">F8R14_01715</name>
</gene>
<evidence type="ECO:0000313" key="1">
    <source>
        <dbReference type="EMBL" id="KAB1479412.1"/>
    </source>
</evidence>
<comment type="caution">
    <text evidence="1">The sequence shown here is derived from an EMBL/GenBank/DDBJ whole genome shotgun (WGS) entry which is preliminary data.</text>
</comment>
<accession>A0A833FJ95</accession>
<name>A0A833FJ95_9FIRM</name>
<organism evidence="1 2">
    <name type="scientific">Veillonella seminalis</name>
    <dbReference type="NCBI Taxonomy" id="1502943"/>
    <lineage>
        <taxon>Bacteria</taxon>
        <taxon>Bacillati</taxon>
        <taxon>Bacillota</taxon>
        <taxon>Negativicutes</taxon>
        <taxon>Veillonellales</taxon>
        <taxon>Veillonellaceae</taxon>
        <taxon>Veillonella</taxon>
    </lineage>
</organism>
<dbReference type="AlphaFoldDB" id="A0A833FJ95"/>
<dbReference type="EMBL" id="WBKH01000002">
    <property type="protein sequence ID" value="KAB1479412.1"/>
    <property type="molecule type" value="Genomic_DNA"/>
</dbReference>
<evidence type="ECO:0000313" key="2">
    <source>
        <dbReference type="Proteomes" id="UP000434554"/>
    </source>
</evidence>
<reference evidence="1 2" key="1">
    <citation type="submission" date="2019-09" db="EMBL/GenBank/DDBJ databases">
        <title>Draft genome sequence of 3 type strains from the CCUG.</title>
        <authorList>
            <person name="Pineiro-Iglesias B."/>
            <person name="Tunovic T."/>
            <person name="Unosson C."/>
            <person name="Inganas E."/>
            <person name="Ohlen M."/>
            <person name="Cardew S."/>
            <person name="Jensie-Markopoulos S."/>
            <person name="Salva-Serra F."/>
            <person name="Jaen-Luchoro D."/>
            <person name="Karlsson R."/>
            <person name="Svensson-Stadler L."/>
            <person name="Chun J."/>
            <person name="Moore E."/>
        </authorList>
    </citation>
    <scope>NUCLEOTIDE SEQUENCE [LARGE SCALE GENOMIC DNA]</scope>
    <source>
        <strain evidence="1 2">CCUG 65427</strain>
    </source>
</reference>
<dbReference type="GeneID" id="83056014"/>
<dbReference type="InterPro" id="IPR029058">
    <property type="entry name" value="AB_hydrolase_fold"/>
</dbReference>
<dbReference type="PANTHER" id="PTHR35560:SF3">
    <property type="entry name" value="PEPTIDASE S9 PROLYL OLIGOPEPTIDASE CATALYTIC DOMAIN-CONTAINING PROTEIN"/>
    <property type="match status" value="1"/>
</dbReference>
<dbReference type="Gene3D" id="3.40.50.1820">
    <property type="entry name" value="alpha/beta hydrolase"/>
    <property type="match status" value="1"/>
</dbReference>
<dbReference type="SUPFAM" id="SSF53474">
    <property type="entry name" value="alpha/beta-Hydrolases"/>
    <property type="match status" value="1"/>
</dbReference>
<sequence>MFKIFKIILFVLLSFLLPLQLIQAKSTDSPSAISVGAGSYLMTETRGATAEPMHIFTYRASSWQDGKPVIIVFHGLQRNADAYRDGWIKAAEEKGFLVICPEFSEEKFPGVSYYNLGYVVNQEGDEMLNPESTWIFPVIDNVMADVRARMQIQKSPVILFAHSAGAQLIHRYVLFDQNSTADKIVIANAGWYTMPDRSILFPYGIKNVPVSDKQLKNAFAKPVIILLGDKDTQRSKVLRKTPEADAQGLNRLERGHAFYEKTQETAKQMGVPFNWKLQEVPGVGHDGDAMGAYAATLF</sequence>
<dbReference type="Proteomes" id="UP000434554">
    <property type="component" value="Unassembled WGS sequence"/>
</dbReference>
<keyword evidence="1" id="KW-0378">Hydrolase</keyword>
<dbReference type="GO" id="GO:0016787">
    <property type="term" value="F:hydrolase activity"/>
    <property type="evidence" value="ECO:0007669"/>
    <property type="project" value="UniProtKB-KW"/>
</dbReference>